<keyword evidence="2" id="KW-1185">Reference proteome</keyword>
<dbReference type="Proteomes" id="UP001057402">
    <property type="component" value="Chromosome 7"/>
</dbReference>
<gene>
    <name evidence="1" type="ORF">MLD38_027384</name>
</gene>
<protein>
    <submittedName>
        <fullName evidence="1">Uncharacterized protein</fullName>
    </submittedName>
</protein>
<evidence type="ECO:0000313" key="1">
    <source>
        <dbReference type="EMBL" id="KAI4342806.1"/>
    </source>
</evidence>
<proteinExistence type="predicted"/>
<name>A0ACB9P3E8_9MYRT</name>
<organism evidence="1 2">
    <name type="scientific">Melastoma candidum</name>
    <dbReference type="NCBI Taxonomy" id="119954"/>
    <lineage>
        <taxon>Eukaryota</taxon>
        <taxon>Viridiplantae</taxon>
        <taxon>Streptophyta</taxon>
        <taxon>Embryophyta</taxon>
        <taxon>Tracheophyta</taxon>
        <taxon>Spermatophyta</taxon>
        <taxon>Magnoliopsida</taxon>
        <taxon>eudicotyledons</taxon>
        <taxon>Gunneridae</taxon>
        <taxon>Pentapetalae</taxon>
        <taxon>rosids</taxon>
        <taxon>malvids</taxon>
        <taxon>Myrtales</taxon>
        <taxon>Melastomataceae</taxon>
        <taxon>Melastomatoideae</taxon>
        <taxon>Melastomateae</taxon>
        <taxon>Melastoma</taxon>
    </lineage>
</organism>
<evidence type="ECO:0000313" key="2">
    <source>
        <dbReference type="Proteomes" id="UP001057402"/>
    </source>
</evidence>
<dbReference type="EMBL" id="CM042886">
    <property type="protein sequence ID" value="KAI4342806.1"/>
    <property type="molecule type" value="Genomic_DNA"/>
</dbReference>
<sequence>MASGIFPRSFDMRIILLDSTANADPAMPMEMLMSAVTIAAASFIPSPTIAVTPLFCRSAIIFALSSGNNSACTRSRLLFSCIQIVVCQWSTHLLLSQLKVDMLVQPATIQDASKGLKFGKFMVSLDPYKLL</sequence>
<reference evidence="2" key="1">
    <citation type="journal article" date="2023" name="Front. Plant Sci.">
        <title>Chromosomal-level genome assembly of Melastoma candidum provides insights into trichome evolution.</title>
        <authorList>
            <person name="Zhong Y."/>
            <person name="Wu W."/>
            <person name="Sun C."/>
            <person name="Zou P."/>
            <person name="Liu Y."/>
            <person name="Dai S."/>
            <person name="Zhou R."/>
        </authorList>
    </citation>
    <scope>NUCLEOTIDE SEQUENCE [LARGE SCALE GENOMIC DNA]</scope>
</reference>
<comment type="caution">
    <text evidence="1">The sequence shown here is derived from an EMBL/GenBank/DDBJ whole genome shotgun (WGS) entry which is preliminary data.</text>
</comment>
<accession>A0ACB9P3E8</accession>